<evidence type="ECO:0000259" key="8">
    <source>
        <dbReference type="PROSITE" id="PS51760"/>
    </source>
</evidence>
<keyword evidence="7" id="KW-0472">Membrane</keyword>
<dbReference type="PRINTS" id="PR00134">
    <property type="entry name" value="GLHYDRLASE10"/>
</dbReference>
<dbReference type="PANTHER" id="PTHR31490">
    <property type="entry name" value="GLYCOSYL HYDROLASE"/>
    <property type="match status" value="1"/>
</dbReference>
<dbReference type="Proteomes" id="UP001589654">
    <property type="component" value="Unassembled WGS sequence"/>
</dbReference>
<protein>
    <recommendedName>
        <fullName evidence="6">Beta-xylanase</fullName>
        <ecNumber evidence="6">3.2.1.8</ecNumber>
    </recommendedName>
</protein>
<evidence type="ECO:0000256" key="4">
    <source>
        <dbReference type="ARBA" id="ARBA00023326"/>
    </source>
</evidence>
<dbReference type="PROSITE" id="PS00591">
    <property type="entry name" value="GH10_1"/>
    <property type="match status" value="1"/>
</dbReference>
<gene>
    <name evidence="9" type="ORF">ACFFUR_16900</name>
</gene>
<keyword evidence="10" id="KW-1185">Reference proteome</keyword>
<feature type="active site" description="Nucleophile" evidence="5">
    <location>
        <position position="263"/>
    </location>
</feature>
<name>A0ABV5JB44_9BACT</name>
<comment type="similarity">
    <text evidence="6">Belongs to the glycosyl hydrolase 10 (cellulase F) family.</text>
</comment>
<evidence type="ECO:0000256" key="1">
    <source>
        <dbReference type="ARBA" id="ARBA00022801"/>
    </source>
</evidence>
<keyword evidence="2 6" id="KW-0119">Carbohydrate metabolism</keyword>
<dbReference type="Gene3D" id="3.20.20.80">
    <property type="entry name" value="Glycosidases"/>
    <property type="match status" value="1"/>
</dbReference>
<dbReference type="PANTHER" id="PTHR31490:SF90">
    <property type="entry name" value="ENDO-1,4-BETA-XYLANASE A"/>
    <property type="match status" value="1"/>
</dbReference>
<dbReference type="RefSeq" id="WP_290248959.1">
    <property type="nucleotide sequence ID" value="NZ_JAUFQT010000002.1"/>
</dbReference>
<dbReference type="InterPro" id="IPR001000">
    <property type="entry name" value="GH10_dom"/>
</dbReference>
<keyword evidence="4 6" id="KW-0624">Polysaccharide degradation</keyword>
<evidence type="ECO:0000256" key="5">
    <source>
        <dbReference type="PROSITE-ProRule" id="PRU10061"/>
    </source>
</evidence>
<keyword evidence="7" id="KW-0812">Transmembrane</keyword>
<dbReference type="InterPro" id="IPR044846">
    <property type="entry name" value="GH10"/>
</dbReference>
<keyword evidence="3 6" id="KW-0326">Glycosidase</keyword>
<dbReference type="InterPro" id="IPR031158">
    <property type="entry name" value="GH10_AS"/>
</dbReference>
<dbReference type="Pfam" id="PF00331">
    <property type="entry name" value="Glyco_hydro_10"/>
    <property type="match status" value="1"/>
</dbReference>
<organism evidence="9 10">
    <name type="scientific">Echinicola jeungdonensis</name>
    <dbReference type="NCBI Taxonomy" id="709343"/>
    <lineage>
        <taxon>Bacteria</taxon>
        <taxon>Pseudomonadati</taxon>
        <taxon>Bacteroidota</taxon>
        <taxon>Cytophagia</taxon>
        <taxon>Cytophagales</taxon>
        <taxon>Cyclobacteriaceae</taxon>
        <taxon>Echinicola</taxon>
    </lineage>
</organism>
<feature type="transmembrane region" description="Helical" evidence="7">
    <location>
        <begin position="6"/>
        <end position="24"/>
    </location>
</feature>
<keyword evidence="7" id="KW-1133">Transmembrane helix</keyword>
<dbReference type="InterPro" id="IPR017853">
    <property type="entry name" value="GH"/>
</dbReference>
<dbReference type="EC" id="3.2.1.8" evidence="6"/>
<comment type="catalytic activity">
    <reaction evidence="6">
        <text>Endohydrolysis of (1-&gt;4)-beta-D-xylosidic linkages in xylans.</text>
        <dbReference type="EC" id="3.2.1.8"/>
    </reaction>
</comment>
<comment type="caution">
    <text evidence="9">The sequence shown here is derived from an EMBL/GenBank/DDBJ whole genome shotgun (WGS) entry which is preliminary data.</text>
</comment>
<reference evidence="9 10" key="1">
    <citation type="submission" date="2024-09" db="EMBL/GenBank/DDBJ databases">
        <authorList>
            <person name="Sun Q."/>
            <person name="Mori K."/>
        </authorList>
    </citation>
    <scope>NUCLEOTIDE SEQUENCE [LARGE SCALE GENOMIC DNA]</scope>
    <source>
        <strain evidence="9 10">CECT 7682</strain>
    </source>
</reference>
<dbReference type="SUPFAM" id="SSF51445">
    <property type="entry name" value="(Trans)glycosidases"/>
    <property type="match status" value="1"/>
</dbReference>
<evidence type="ECO:0000256" key="3">
    <source>
        <dbReference type="ARBA" id="ARBA00023295"/>
    </source>
</evidence>
<proteinExistence type="inferred from homology"/>
<evidence type="ECO:0000256" key="7">
    <source>
        <dbReference type="SAM" id="Phobius"/>
    </source>
</evidence>
<dbReference type="PROSITE" id="PS51760">
    <property type="entry name" value="GH10_2"/>
    <property type="match status" value="1"/>
</dbReference>
<evidence type="ECO:0000313" key="10">
    <source>
        <dbReference type="Proteomes" id="UP001589654"/>
    </source>
</evidence>
<evidence type="ECO:0000256" key="6">
    <source>
        <dbReference type="RuleBase" id="RU361174"/>
    </source>
</evidence>
<dbReference type="EMBL" id="JBHMEW010000068">
    <property type="protein sequence ID" value="MFB9213498.1"/>
    <property type="molecule type" value="Genomic_DNA"/>
</dbReference>
<dbReference type="SMART" id="SM00633">
    <property type="entry name" value="Glyco_10"/>
    <property type="match status" value="1"/>
</dbReference>
<evidence type="ECO:0000313" key="9">
    <source>
        <dbReference type="EMBL" id="MFB9213498.1"/>
    </source>
</evidence>
<sequence length="373" mass="43140">MSKSRLVSFFIVLSGMVLVSFTLLENKIGIKEVFKEDFLVGAAINTRNLENSDARKTLSEHFNSISPENLLKWQLVHPEPNQYFFSQADNYVQSGNEINSFVVGHTLVWHKQTPDWVFENADGGAKGKEELIKEMESHIGVVVGRYKGKIHGWDVVNEAITDDGAYRKSKWFQIAGKDFIKRAFIKAAKVDPSAELYYNDYNMWKPAKIDAALEMVMELKEEGIRVDGVGMQGHFGLEYPTISQIETSIKKISDLGLKVMITELDIDVLPNPTNRQGADIDDNFEYEPKYDPYREKIPEEARQKLAQRYKELFRLFRKHRESISRVTFWGIKDSDSWLNNWPIQGRTAYPLFFENDFSLKEEIEKMLMEIDVK</sequence>
<accession>A0ABV5JB44</accession>
<keyword evidence="1 6" id="KW-0378">Hydrolase</keyword>
<feature type="domain" description="GH10" evidence="8">
    <location>
        <begin position="24"/>
        <end position="370"/>
    </location>
</feature>
<evidence type="ECO:0000256" key="2">
    <source>
        <dbReference type="ARBA" id="ARBA00023277"/>
    </source>
</evidence>